<organism evidence="9 10">
    <name type="scientific">Oryzias latipes</name>
    <name type="common">Japanese rice fish</name>
    <name type="synonym">Japanese killifish</name>
    <dbReference type="NCBI Taxonomy" id="8090"/>
    <lineage>
        <taxon>Eukaryota</taxon>
        <taxon>Metazoa</taxon>
        <taxon>Chordata</taxon>
        <taxon>Craniata</taxon>
        <taxon>Vertebrata</taxon>
        <taxon>Euteleostomi</taxon>
        <taxon>Actinopterygii</taxon>
        <taxon>Neopterygii</taxon>
        <taxon>Teleostei</taxon>
        <taxon>Neoteleostei</taxon>
        <taxon>Acanthomorphata</taxon>
        <taxon>Ovalentaria</taxon>
        <taxon>Atherinomorphae</taxon>
        <taxon>Beloniformes</taxon>
        <taxon>Adrianichthyidae</taxon>
        <taxon>Oryziinae</taxon>
        <taxon>Oryzias</taxon>
    </lineage>
</organism>
<evidence type="ECO:0000256" key="5">
    <source>
        <dbReference type="ARBA" id="ARBA00023274"/>
    </source>
</evidence>
<evidence type="ECO:0000256" key="2">
    <source>
        <dbReference type="ARBA" id="ARBA00022946"/>
    </source>
</evidence>
<dbReference type="PANTHER" id="PTHR15889">
    <property type="entry name" value="MITOCHONDRIAL RIBOSOMAL PROTEIN L37"/>
    <property type="match status" value="1"/>
</dbReference>
<keyword evidence="5" id="KW-0687">Ribonucleoprotein</keyword>
<reference evidence="9" key="4">
    <citation type="submission" date="2025-09" db="UniProtKB">
        <authorList>
            <consortium name="Ensembl"/>
        </authorList>
    </citation>
    <scope>IDENTIFICATION</scope>
    <source>
        <strain evidence="9">HNI</strain>
    </source>
</reference>
<reference evidence="9" key="3">
    <citation type="submission" date="2025-08" db="UniProtKB">
        <authorList>
            <consortium name="Ensembl"/>
        </authorList>
    </citation>
    <scope>IDENTIFICATION</scope>
    <source>
        <strain evidence="9">HNI</strain>
    </source>
</reference>
<evidence type="ECO:0000256" key="6">
    <source>
        <dbReference type="ARBA" id="ARBA00037985"/>
    </source>
</evidence>
<dbReference type="Proteomes" id="UP000265180">
    <property type="component" value="Chromosome 17"/>
</dbReference>
<reference evidence="9 10" key="2">
    <citation type="submission" date="2017-04" db="EMBL/GenBank/DDBJ databases">
        <title>CpG methylation of centromeres and impact of large insertions on vertebrate speciation.</title>
        <authorList>
            <person name="Ichikawa K."/>
            <person name="Yoshimura J."/>
            <person name="Morishita S."/>
        </authorList>
    </citation>
    <scope>NUCLEOTIDE SEQUENCE</scope>
    <source>
        <strain evidence="9 10">HNI</strain>
    </source>
</reference>
<dbReference type="GO" id="GO:0003735">
    <property type="term" value="F:structural constituent of ribosome"/>
    <property type="evidence" value="ECO:0007669"/>
    <property type="project" value="InterPro"/>
</dbReference>
<comment type="similarity">
    <text evidence="6">Belongs to the mitochondrion-specific ribosomal protein mL37 family.</text>
</comment>
<dbReference type="GO" id="GO:0005840">
    <property type="term" value="C:ribosome"/>
    <property type="evidence" value="ECO:0007669"/>
    <property type="project" value="UniProtKB-KW"/>
</dbReference>
<reference key="1">
    <citation type="journal article" date="2007" name="Nature">
        <title>The medaka draft genome and insights into vertebrate genome evolution.</title>
        <authorList>
            <person name="Kasahara M."/>
            <person name="Naruse K."/>
            <person name="Sasaki S."/>
            <person name="Nakatani Y."/>
            <person name="Qu W."/>
            <person name="Ahsan B."/>
            <person name="Yamada T."/>
            <person name="Nagayasu Y."/>
            <person name="Doi K."/>
            <person name="Kasai Y."/>
            <person name="Jindo T."/>
            <person name="Kobayashi D."/>
            <person name="Shimada A."/>
            <person name="Toyoda A."/>
            <person name="Kuroki Y."/>
            <person name="Fujiyama A."/>
            <person name="Sasaki T."/>
            <person name="Shimizu A."/>
            <person name="Asakawa S."/>
            <person name="Shimizu N."/>
            <person name="Hashimoto S."/>
            <person name="Yang J."/>
            <person name="Lee Y."/>
            <person name="Matsushima K."/>
            <person name="Sugano S."/>
            <person name="Sakaizumi M."/>
            <person name="Narita T."/>
            <person name="Ohishi K."/>
            <person name="Haga S."/>
            <person name="Ohta F."/>
            <person name="Nomoto H."/>
            <person name="Nogata K."/>
            <person name="Morishita T."/>
            <person name="Endo T."/>
            <person name="Shin-I T."/>
            <person name="Takeda H."/>
            <person name="Morishita S."/>
            <person name="Kohara Y."/>
        </authorList>
    </citation>
    <scope>NUCLEOTIDE SEQUENCE [LARGE SCALE GENOMIC DNA]</scope>
    <source>
        <strain>Hd-rR</strain>
    </source>
</reference>
<sequence length="427" mass="48794">MAGSKIFLREARCLNMASSLYSQRGCLLQARRHLALTCPSAAKIAPPRRPREKVDIPGLEVITYGERMHYVPGLAKPVYPPWEKDYKDPGYYKSPPAQEMALYKQKPCYVFNQRTNMLEGVRQAAWLTKTQVNSGLPPHLLTLAESLESLVEDQSERVQNAIKHARFWDTTESRPDKEKYSKTLLLNLLHLCATLQSSSSAQRRRILAENYSLAATWRRGEDLFQVRGQNGLLQCSMDALPQVCEEKDICATVDHVLETFYPVSPTIDLQKVDVYKEMNCTGFRDDYLYPHAHTLYFLESTDPQWKLKPDQFRAKMFMFAFGNALARAHKLYGTEPQSLLQRPITVQAVGSNGRIFQFLVFQLNTTDLDQDDGIKNQMWLDADVELYDFAKVRPLVKKKQVKVPAGLSGYKAEAFRKFLALYLHGAV</sequence>
<protein>
    <recommendedName>
        <fullName evidence="7">Large ribosomal subunit protein mL37</fullName>
    </recommendedName>
    <alternativeName>
        <fullName evidence="8">39S ribosomal protein L37, mitochondrial</fullName>
    </alternativeName>
</protein>
<dbReference type="InterPro" id="IPR052482">
    <property type="entry name" value="mtLSU_mL37"/>
</dbReference>
<dbReference type="GO" id="GO:0006412">
    <property type="term" value="P:translation"/>
    <property type="evidence" value="ECO:0007669"/>
    <property type="project" value="InterPro"/>
</dbReference>
<evidence type="ECO:0000256" key="8">
    <source>
        <dbReference type="ARBA" id="ARBA00041617"/>
    </source>
</evidence>
<evidence type="ECO:0000256" key="3">
    <source>
        <dbReference type="ARBA" id="ARBA00022980"/>
    </source>
</evidence>
<comment type="subcellular location">
    <subcellularLocation>
        <location evidence="1">Mitochondrion</location>
    </subcellularLocation>
</comment>
<evidence type="ECO:0000256" key="7">
    <source>
        <dbReference type="ARBA" id="ARBA00039442"/>
    </source>
</evidence>
<keyword evidence="2" id="KW-0809">Transit peptide</keyword>
<evidence type="ECO:0000256" key="4">
    <source>
        <dbReference type="ARBA" id="ARBA00023128"/>
    </source>
</evidence>
<accession>A0A3P9KYX6</accession>
<dbReference type="PANTHER" id="PTHR15889:SF2">
    <property type="entry name" value="LARGE RIBOSOMAL SUBUNIT PROTEIN ML37"/>
    <property type="match status" value="1"/>
</dbReference>
<evidence type="ECO:0000256" key="1">
    <source>
        <dbReference type="ARBA" id="ARBA00004173"/>
    </source>
</evidence>
<proteinExistence type="inferred from homology"/>
<dbReference type="GO" id="GO:0005739">
    <property type="term" value="C:mitochondrion"/>
    <property type="evidence" value="ECO:0007669"/>
    <property type="project" value="UniProtKB-SubCell"/>
</dbReference>
<name>A0A3P9KYX6_ORYLA</name>
<evidence type="ECO:0000313" key="10">
    <source>
        <dbReference type="Proteomes" id="UP000265180"/>
    </source>
</evidence>
<dbReference type="Ensembl" id="ENSORLT00020021192.1">
    <property type="protein sequence ID" value="ENSORLP00020013664.1"/>
    <property type="gene ID" value="ENSORLG00020014629.1"/>
</dbReference>
<keyword evidence="3" id="KW-0689">Ribosomal protein</keyword>
<dbReference type="Pfam" id="PF07147">
    <property type="entry name" value="PDCD9"/>
    <property type="match status" value="1"/>
</dbReference>
<evidence type="ECO:0000313" key="9">
    <source>
        <dbReference type="Ensembl" id="ENSORLP00020013664.1"/>
    </source>
</evidence>
<dbReference type="AlphaFoldDB" id="A0A3P9KYX6"/>
<dbReference type="GO" id="GO:1990904">
    <property type="term" value="C:ribonucleoprotein complex"/>
    <property type="evidence" value="ECO:0007669"/>
    <property type="project" value="UniProtKB-KW"/>
</dbReference>
<keyword evidence="4" id="KW-0496">Mitochondrion</keyword>
<dbReference type="InterPro" id="IPR010793">
    <property type="entry name" value="Ribosomal_mL37/mL65"/>
</dbReference>